<dbReference type="OrthoDB" id="9763644at2"/>
<dbReference type="SMART" id="SM00943">
    <property type="entry name" value="Prim-Pol"/>
    <property type="match status" value="1"/>
</dbReference>
<feature type="domain" description="DNA primase/polymerase bifunctional N-terminal" evidence="1">
    <location>
        <begin position="9"/>
        <end position="185"/>
    </location>
</feature>
<dbReference type="CDD" id="cd04859">
    <property type="entry name" value="Prim_Pol"/>
    <property type="match status" value="1"/>
</dbReference>
<dbReference type="Proteomes" id="UP000001953">
    <property type="component" value="Chromosome"/>
</dbReference>
<evidence type="ECO:0000313" key="3">
    <source>
        <dbReference type="Proteomes" id="UP000001953"/>
    </source>
</evidence>
<dbReference type="SUPFAM" id="SSF56747">
    <property type="entry name" value="Prim-pol domain"/>
    <property type="match status" value="1"/>
</dbReference>
<dbReference type="KEGG" id="nha:Nham_2155"/>
<dbReference type="AlphaFoldDB" id="Q1QLE7"/>
<dbReference type="eggNOG" id="COG5545">
    <property type="taxonomic scope" value="Bacteria"/>
</dbReference>
<dbReference type="HOGENOM" id="CLU_371669_0_0_5"/>
<evidence type="ECO:0000313" key="2">
    <source>
        <dbReference type="EMBL" id="ABE62950.1"/>
    </source>
</evidence>
<evidence type="ECO:0000259" key="1">
    <source>
        <dbReference type="SMART" id="SM00943"/>
    </source>
</evidence>
<protein>
    <submittedName>
        <fullName evidence="2">Virulence-associated E</fullName>
    </submittedName>
</protein>
<dbReference type="Pfam" id="PF05272">
    <property type="entry name" value="VapE-like_dom"/>
    <property type="match status" value="1"/>
</dbReference>
<sequence>MSLEISSDFDYYASIGAALAPIPHGAKNPLGIVGSVYLDCSKDPAQWRGWRATHPNCNFVLVAGPSRLIILDIDVKELGVDRAIHLYRWWFESRRLPILMPQVRTPSGGFHTYVRVPDGVDLEDLTAAQLVPACEGAKKAIVETKIGNGITNAVGSYYDGRDGGPAGYYKRITPYEPHECLPQLLEYYKRKVVATAATPESTRAAEELLPTLPAHIRRKLDCEDATGDRSADIARCTTALIGHGCSDAEIFDLIWSHPLGEKAREKKDDGHWLRKDITSMRSKGFGERKPVDWSGVAMTGAKTGDIVSRPDWHHQCIADGNGKIIPNVANAIVAVTAASGSHIGFNEMECAPFWLAPYNRAIRDEEVTEIQKWIQHNGIPRIGKDIVHDAVRSVAVKNSFHPVRDYLNALRWDGVPRAGNWLSTYLGATRTPYTNGIGQMFLIAMVARAFQPGCKADYMLILEGKQGLMKSSACRALAGQWFSDQLPDIGTKDAAQHLRGKWLIEAAEMHALSRAETTALKAFVTRQEERYRPPYGRLEVVEPRQCVFIGTTNKAVYLKDETGGRRFWPVKCGTIAIDRLAADRDQLFAEAVHLYRSGAAWWPDREFEAEHIAPEQERRFEHDDWSQPISEYLKDKQSVTLIDVAAGALHVRREDFSRSDQLRITAILEKVGWERGIPEHGRRPWVRTQRESVAA</sequence>
<organism evidence="2 3">
    <name type="scientific">Nitrobacter hamburgensis (strain DSM 10229 / NCIMB 13809 / X14)</name>
    <dbReference type="NCBI Taxonomy" id="323097"/>
    <lineage>
        <taxon>Bacteria</taxon>
        <taxon>Pseudomonadati</taxon>
        <taxon>Pseudomonadota</taxon>
        <taxon>Alphaproteobacteria</taxon>
        <taxon>Hyphomicrobiales</taxon>
        <taxon>Nitrobacteraceae</taxon>
        <taxon>Nitrobacter</taxon>
    </lineage>
</organism>
<dbReference type="InterPro" id="IPR007936">
    <property type="entry name" value="VapE-like_dom"/>
</dbReference>
<dbReference type="STRING" id="323097.Nham_2155"/>
<dbReference type="EMBL" id="CP000319">
    <property type="protein sequence ID" value="ABE62950.1"/>
    <property type="molecule type" value="Genomic_DNA"/>
</dbReference>
<reference evidence="2 3" key="1">
    <citation type="submission" date="2006-03" db="EMBL/GenBank/DDBJ databases">
        <title>Complete sequence of chromosome of Nitrobacter hamburgensis X14.</title>
        <authorList>
            <consortium name="US DOE Joint Genome Institute"/>
            <person name="Copeland A."/>
            <person name="Lucas S."/>
            <person name="Lapidus A."/>
            <person name="Barry K."/>
            <person name="Detter J.C."/>
            <person name="Glavina del Rio T."/>
            <person name="Hammon N."/>
            <person name="Israni S."/>
            <person name="Dalin E."/>
            <person name="Tice H."/>
            <person name="Pitluck S."/>
            <person name="Chain P."/>
            <person name="Malfatti S."/>
            <person name="Shin M."/>
            <person name="Vergez L."/>
            <person name="Schmutz J."/>
            <person name="Larimer F."/>
            <person name="Land M."/>
            <person name="Hauser L."/>
            <person name="Kyrpides N."/>
            <person name="Ivanova N."/>
            <person name="Ward B."/>
            <person name="Arp D."/>
            <person name="Klotz M."/>
            <person name="Stein L."/>
            <person name="O'Mullan G."/>
            <person name="Starkenburg S."/>
            <person name="Sayavedra L."/>
            <person name="Poret-Peterson A.T."/>
            <person name="Gentry M.E."/>
            <person name="Bruce D."/>
            <person name="Richardson P."/>
        </authorList>
    </citation>
    <scope>NUCLEOTIDE SEQUENCE [LARGE SCALE GENOMIC DNA]</scope>
    <source>
        <strain evidence="3">DSM 10229 / NCIMB 13809 / X14</strain>
    </source>
</reference>
<dbReference type="Pfam" id="PF09250">
    <property type="entry name" value="Prim-Pol"/>
    <property type="match status" value="1"/>
</dbReference>
<dbReference type="InterPro" id="IPR015330">
    <property type="entry name" value="DNA_primase/pol_bifunc_N"/>
</dbReference>
<name>Q1QLE7_NITHX</name>
<gene>
    <name evidence="2" type="ordered locus">Nham_2155</name>
</gene>
<dbReference type="RefSeq" id="WP_011510628.1">
    <property type="nucleotide sequence ID" value="NC_007964.1"/>
</dbReference>
<keyword evidence="3" id="KW-1185">Reference proteome</keyword>
<proteinExistence type="predicted"/>
<dbReference type="PANTHER" id="PTHR34985">
    <property type="entry name" value="SLR0554 PROTEIN"/>
    <property type="match status" value="1"/>
</dbReference>
<dbReference type="PANTHER" id="PTHR34985:SF1">
    <property type="entry name" value="SLR0554 PROTEIN"/>
    <property type="match status" value="1"/>
</dbReference>
<accession>Q1QLE7</accession>